<evidence type="ECO:0000256" key="8">
    <source>
        <dbReference type="SAM" id="SignalP"/>
    </source>
</evidence>
<evidence type="ECO:0000313" key="11">
    <source>
        <dbReference type="EMBL" id="WVW82234.1"/>
    </source>
</evidence>
<keyword evidence="3 8" id="KW-0732">Signal</keyword>
<feature type="chain" id="PRO_5044058084" evidence="8">
    <location>
        <begin position="17"/>
        <end position="292"/>
    </location>
</feature>
<evidence type="ECO:0000256" key="7">
    <source>
        <dbReference type="SAM" id="Phobius"/>
    </source>
</evidence>
<protein>
    <submittedName>
        <fullName evidence="10">Oligosaccharyltransferase complex subunit delta (Ribophorin II)</fullName>
    </submittedName>
</protein>
<dbReference type="STRING" id="1296100.A0A1B9GAP4"/>
<dbReference type="VEuPathDB" id="FungiDB:I302_02949"/>
<dbReference type="EMBL" id="CP144542">
    <property type="protein sequence ID" value="WVW82234.1"/>
    <property type="molecule type" value="Genomic_DNA"/>
</dbReference>
<evidence type="ECO:0000256" key="4">
    <source>
        <dbReference type="ARBA" id="ARBA00022824"/>
    </source>
</evidence>
<accession>A0A1B9GAP4</accession>
<evidence type="ECO:0000256" key="1">
    <source>
        <dbReference type="ARBA" id="ARBA00004477"/>
    </source>
</evidence>
<dbReference type="PANTHER" id="PTHR12640:SF0">
    <property type="entry name" value="DOLICHYL-DIPHOSPHOOLIGOSACCHARIDE--PROTEIN GLYCOSYLTRANSFERASE SUBUNIT 2"/>
    <property type="match status" value="1"/>
</dbReference>
<keyword evidence="4" id="KW-0256">Endoplasmic reticulum</keyword>
<evidence type="ECO:0000256" key="3">
    <source>
        <dbReference type="ARBA" id="ARBA00022729"/>
    </source>
</evidence>
<evidence type="ECO:0000256" key="2">
    <source>
        <dbReference type="ARBA" id="ARBA00022692"/>
    </source>
</evidence>
<keyword evidence="2 7" id="KW-0812">Transmembrane</keyword>
<name>A0A1B9GAP4_9TREE</name>
<dbReference type="OrthoDB" id="432292at2759"/>
<dbReference type="EMBL" id="KI894019">
    <property type="protein sequence ID" value="OCF28098.1"/>
    <property type="molecule type" value="Genomic_DNA"/>
</dbReference>
<keyword evidence="6 7" id="KW-0472">Membrane</keyword>
<sequence>MLTSLRRLAVIGLVAASSVVGKGAIGIKQAKVAVTSSDGLGDATYTLKEPTPLPSPIALTEGSTFKLSFSIIDTSSGEGVYPQQAHLLFEDPKGDDVTLPISVKSNGKAQITINTAKPHPALLSTHGNFHLTLLLSSLDTLEPLLYPLGELSLPPSLLKPIPRKRHDLPPRQGEPAFQAQQEIFHTFKEDPKTVGWTLSIIGVVITLAPWTVLLGLLGKISPSLNFQTPPASSYIFLLVLGALEALIFVYWLRLKLYHLLPAFLGLSVIATYTGIVALRELRARRLKAGGAP</sequence>
<dbReference type="Pfam" id="PF25147">
    <property type="entry name" value="Ribophorin_II_C"/>
    <property type="match status" value="1"/>
</dbReference>
<gene>
    <name evidence="10" type="ORF">I302_02949</name>
    <name evidence="11" type="ORF">I302_104240</name>
</gene>
<feature type="signal peptide" evidence="8">
    <location>
        <begin position="1"/>
        <end position="16"/>
    </location>
</feature>
<reference evidence="10" key="3">
    <citation type="submission" date="2014-01" db="EMBL/GenBank/DDBJ databases">
        <title>Evolution of pathogenesis and genome organization in the Tremellales.</title>
        <authorList>
            <person name="Cuomo C."/>
            <person name="Litvintseva A."/>
            <person name="Heitman J."/>
            <person name="Chen Y."/>
            <person name="Sun S."/>
            <person name="Springer D."/>
            <person name="Dromer F."/>
            <person name="Young S."/>
            <person name="Zeng Q."/>
            <person name="Chapman S."/>
            <person name="Gujja S."/>
            <person name="Saif S."/>
            <person name="Birren B."/>
        </authorList>
    </citation>
    <scope>NUCLEOTIDE SEQUENCE</scope>
    <source>
        <strain evidence="10">CBS 10118</strain>
    </source>
</reference>
<keyword evidence="12" id="KW-1185">Reference proteome</keyword>
<dbReference type="AlphaFoldDB" id="A0A1B9GAP4"/>
<dbReference type="GO" id="GO:0016740">
    <property type="term" value="F:transferase activity"/>
    <property type="evidence" value="ECO:0007669"/>
    <property type="project" value="UniProtKB-KW"/>
</dbReference>
<feature type="transmembrane region" description="Helical" evidence="7">
    <location>
        <begin position="194"/>
        <end position="213"/>
    </location>
</feature>
<dbReference type="InterPro" id="IPR008814">
    <property type="entry name" value="Swp1"/>
</dbReference>
<proteinExistence type="predicted"/>
<dbReference type="Proteomes" id="UP000092730">
    <property type="component" value="Chromosome 2"/>
</dbReference>
<dbReference type="KEGG" id="kbi:30207348"/>
<evidence type="ECO:0000313" key="10">
    <source>
        <dbReference type="EMBL" id="OCF28098.1"/>
    </source>
</evidence>
<evidence type="ECO:0000259" key="9">
    <source>
        <dbReference type="Pfam" id="PF25147"/>
    </source>
</evidence>
<dbReference type="UniPathway" id="UPA00378"/>
<reference evidence="10" key="1">
    <citation type="submission" date="2013-07" db="EMBL/GenBank/DDBJ databases">
        <title>The Genome Sequence of Cryptococcus bestiolae CBS10118.</title>
        <authorList>
            <consortium name="The Broad Institute Genome Sequencing Platform"/>
            <person name="Cuomo C."/>
            <person name="Litvintseva A."/>
            <person name="Chen Y."/>
            <person name="Heitman J."/>
            <person name="Sun S."/>
            <person name="Springer D."/>
            <person name="Dromer F."/>
            <person name="Young S.K."/>
            <person name="Zeng Q."/>
            <person name="Gargeya S."/>
            <person name="Fitzgerald M."/>
            <person name="Abouelleil A."/>
            <person name="Alvarado L."/>
            <person name="Berlin A.M."/>
            <person name="Chapman S.B."/>
            <person name="Dewar J."/>
            <person name="Goldberg J."/>
            <person name="Griggs A."/>
            <person name="Gujja S."/>
            <person name="Hansen M."/>
            <person name="Howarth C."/>
            <person name="Imamovic A."/>
            <person name="Larimer J."/>
            <person name="McCowan C."/>
            <person name="Murphy C."/>
            <person name="Pearson M."/>
            <person name="Priest M."/>
            <person name="Roberts A."/>
            <person name="Saif S."/>
            <person name="Shea T."/>
            <person name="Sykes S."/>
            <person name="Wortman J."/>
            <person name="Nusbaum C."/>
            <person name="Birren B."/>
        </authorList>
    </citation>
    <scope>NUCLEOTIDE SEQUENCE [LARGE SCALE GENOMIC DNA]</scope>
    <source>
        <strain evidence="10">CBS 10118</strain>
    </source>
</reference>
<reference evidence="11" key="4">
    <citation type="submission" date="2024-02" db="EMBL/GenBank/DDBJ databases">
        <title>Comparative genomics of Cryptococcus and Kwoniella reveals pathogenesis evolution and contrasting modes of karyotype evolution via chromosome fusion or intercentromeric recombination.</title>
        <authorList>
            <person name="Coelho M.A."/>
            <person name="David-Palma M."/>
            <person name="Shea T."/>
            <person name="Bowers K."/>
            <person name="McGinley-Smith S."/>
            <person name="Mohammad A.W."/>
            <person name="Gnirke A."/>
            <person name="Yurkov A.M."/>
            <person name="Nowrousian M."/>
            <person name="Sun S."/>
            <person name="Cuomo C.A."/>
            <person name="Heitman J."/>
        </authorList>
    </citation>
    <scope>NUCLEOTIDE SEQUENCE</scope>
    <source>
        <strain evidence="11">CBS 10118</strain>
    </source>
</reference>
<evidence type="ECO:0000313" key="12">
    <source>
        <dbReference type="Proteomes" id="UP000092730"/>
    </source>
</evidence>
<dbReference type="GO" id="GO:0006487">
    <property type="term" value="P:protein N-linked glycosylation"/>
    <property type="evidence" value="ECO:0007669"/>
    <property type="project" value="TreeGrafter"/>
</dbReference>
<feature type="domain" description="Ribophorin II C-terminal" evidence="9">
    <location>
        <begin position="187"/>
        <end position="285"/>
    </location>
</feature>
<dbReference type="PANTHER" id="PTHR12640">
    <property type="entry name" value="RIBOPHORIN II"/>
    <property type="match status" value="1"/>
</dbReference>
<reference evidence="11" key="2">
    <citation type="submission" date="2013-07" db="EMBL/GenBank/DDBJ databases">
        <authorList>
            <consortium name="The Broad Institute Genome Sequencing Platform"/>
            <person name="Cuomo C."/>
            <person name="Litvintseva A."/>
            <person name="Chen Y."/>
            <person name="Heitman J."/>
            <person name="Sun S."/>
            <person name="Springer D."/>
            <person name="Dromer F."/>
            <person name="Young S.K."/>
            <person name="Zeng Q."/>
            <person name="Gargeya S."/>
            <person name="Fitzgerald M."/>
            <person name="Abouelleil A."/>
            <person name="Alvarado L."/>
            <person name="Berlin A.M."/>
            <person name="Chapman S.B."/>
            <person name="Dewar J."/>
            <person name="Goldberg J."/>
            <person name="Griggs A."/>
            <person name="Gujja S."/>
            <person name="Hansen M."/>
            <person name="Howarth C."/>
            <person name="Imamovic A."/>
            <person name="Larimer J."/>
            <person name="McCowan C."/>
            <person name="Murphy C."/>
            <person name="Pearson M."/>
            <person name="Priest M."/>
            <person name="Roberts A."/>
            <person name="Saif S."/>
            <person name="Shea T."/>
            <person name="Sykes S."/>
            <person name="Wortman J."/>
            <person name="Nusbaum C."/>
            <person name="Birren B."/>
        </authorList>
    </citation>
    <scope>NUCLEOTIDE SEQUENCE</scope>
    <source>
        <strain evidence="11">CBS 10118</strain>
    </source>
</reference>
<dbReference type="InterPro" id="IPR056790">
    <property type="entry name" value="Ribophorin_II_C"/>
</dbReference>
<keyword evidence="5 7" id="KW-1133">Transmembrane helix</keyword>
<dbReference type="GO" id="GO:0008250">
    <property type="term" value="C:oligosaccharyltransferase complex"/>
    <property type="evidence" value="ECO:0007669"/>
    <property type="project" value="InterPro"/>
</dbReference>
<dbReference type="RefSeq" id="XP_019049168.1">
    <property type="nucleotide sequence ID" value="XM_019189606.1"/>
</dbReference>
<evidence type="ECO:0000256" key="6">
    <source>
        <dbReference type="ARBA" id="ARBA00023136"/>
    </source>
</evidence>
<organism evidence="10">
    <name type="scientific">Kwoniella bestiolae CBS 10118</name>
    <dbReference type="NCBI Taxonomy" id="1296100"/>
    <lineage>
        <taxon>Eukaryota</taxon>
        <taxon>Fungi</taxon>
        <taxon>Dikarya</taxon>
        <taxon>Basidiomycota</taxon>
        <taxon>Agaricomycotina</taxon>
        <taxon>Tremellomycetes</taxon>
        <taxon>Tremellales</taxon>
        <taxon>Cryptococcaceae</taxon>
        <taxon>Kwoniella</taxon>
    </lineage>
</organism>
<keyword evidence="10" id="KW-0808">Transferase</keyword>
<feature type="transmembrane region" description="Helical" evidence="7">
    <location>
        <begin position="234"/>
        <end position="252"/>
    </location>
</feature>
<dbReference type="GeneID" id="30207348"/>
<comment type="subcellular location">
    <subcellularLocation>
        <location evidence="1">Endoplasmic reticulum membrane</location>
        <topology evidence="1">Multi-pass membrane protein</topology>
    </subcellularLocation>
</comment>
<evidence type="ECO:0000256" key="5">
    <source>
        <dbReference type="ARBA" id="ARBA00022989"/>
    </source>
</evidence>
<feature type="transmembrane region" description="Helical" evidence="7">
    <location>
        <begin position="258"/>
        <end position="278"/>
    </location>
</feature>